<protein>
    <submittedName>
        <fullName evidence="2">Uncharacterized protein</fullName>
    </submittedName>
</protein>
<name>A0A0F8W7E5_9ZZZZ</name>
<evidence type="ECO:0000313" key="2">
    <source>
        <dbReference type="EMBL" id="KKK52707.1"/>
    </source>
</evidence>
<dbReference type="AlphaFoldDB" id="A0A0F8W7E5"/>
<dbReference type="EMBL" id="LAZR01066886">
    <property type="protein sequence ID" value="KKK52707.1"/>
    <property type="molecule type" value="Genomic_DNA"/>
</dbReference>
<sequence length="345" mass="39551">LDAWSFETDTLGLATNDLWDKLTVVVKQSVLNNDYPVFQTTLEYIMNLIKCSYELKSKKTDDYQELSGVRSMSHKRLRGLIHWIQEEDKEGIYIEAFCNKLCGHLKSHEALEKPLENLTESIMSDVTYLGSVMLVTKQCSEPMKVLNTVHAVIELAIHKIEKDIKDGHERTLEKYNIAGYAYLIKSLGKDATKSGHLHFVYRCMETLSYLGCNAAKLGSRQTVVACFECLVQLGRICRKEKLGCYWGRCIIPLHHHAEEFMGHILTWLVQKQVQDGAFMLKACAERAYSRLRGYSCSIKHQQGMNPKFWITQINDEKAGKPEPHVEEEQGRYGYSGKVDYSDHND</sequence>
<feature type="non-terminal residue" evidence="2">
    <location>
        <position position="1"/>
    </location>
</feature>
<comment type="caution">
    <text evidence="2">The sequence shown here is derived from an EMBL/GenBank/DDBJ whole genome shotgun (WGS) entry which is preliminary data.</text>
</comment>
<organism evidence="2">
    <name type="scientific">marine sediment metagenome</name>
    <dbReference type="NCBI Taxonomy" id="412755"/>
    <lineage>
        <taxon>unclassified sequences</taxon>
        <taxon>metagenomes</taxon>
        <taxon>ecological metagenomes</taxon>
    </lineage>
</organism>
<feature type="compositionally biased region" description="Basic and acidic residues" evidence="1">
    <location>
        <begin position="318"/>
        <end position="330"/>
    </location>
</feature>
<feature type="non-terminal residue" evidence="2">
    <location>
        <position position="345"/>
    </location>
</feature>
<evidence type="ECO:0000256" key="1">
    <source>
        <dbReference type="SAM" id="MobiDB-lite"/>
    </source>
</evidence>
<proteinExistence type="predicted"/>
<reference evidence="2" key="1">
    <citation type="journal article" date="2015" name="Nature">
        <title>Complex archaea that bridge the gap between prokaryotes and eukaryotes.</title>
        <authorList>
            <person name="Spang A."/>
            <person name="Saw J.H."/>
            <person name="Jorgensen S.L."/>
            <person name="Zaremba-Niedzwiedzka K."/>
            <person name="Martijn J."/>
            <person name="Lind A.E."/>
            <person name="van Eijk R."/>
            <person name="Schleper C."/>
            <person name="Guy L."/>
            <person name="Ettema T.J."/>
        </authorList>
    </citation>
    <scope>NUCLEOTIDE SEQUENCE</scope>
</reference>
<feature type="region of interest" description="Disordered" evidence="1">
    <location>
        <begin position="318"/>
        <end position="345"/>
    </location>
</feature>
<gene>
    <name evidence="2" type="ORF">LCGC14_3102200</name>
</gene>
<accession>A0A0F8W7E5</accession>